<dbReference type="InterPro" id="IPR029057">
    <property type="entry name" value="PRTase-like"/>
</dbReference>
<accession>A0A9N8Z5T4</accession>
<dbReference type="PANTHER" id="PTHR20961">
    <property type="entry name" value="GLYCOSYLTRANSFERASE"/>
    <property type="match status" value="1"/>
</dbReference>
<evidence type="ECO:0000256" key="9">
    <source>
        <dbReference type="ARBA" id="ARBA00023134"/>
    </source>
</evidence>
<name>A0A9N8Z5T4_9GLOM</name>
<dbReference type="GO" id="GO:0005525">
    <property type="term" value="F:GTP binding"/>
    <property type="evidence" value="ECO:0007669"/>
    <property type="project" value="UniProtKB-KW"/>
</dbReference>
<evidence type="ECO:0000313" key="15">
    <source>
        <dbReference type="Proteomes" id="UP000789508"/>
    </source>
</evidence>
<keyword evidence="6" id="KW-0328">Glycosyltransferase</keyword>
<dbReference type="GO" id="GO:0008655">
    <property type="term" value="P:pyrimidine-containing compound salvage"/>
    <property type="evidence" value="ECO:0007669"/>
    <property type="project" value="UniProtKB-ARBA"/>
</dbReference>
<keyword evidence="15" id="KW-1185">Reference proteome</keyword>
<dbReference type="OrthoDB" id="106623at2759"/>
<dbReference type="InterPro" id="IPR049625">
    <property type="entry name" value="Glyco_transf_61_cat"/>
</dbReference>
<proteinExistence type="inferred from homology"/>
<dbReference type="GO" id="GO:0004845">
    <property type="term" value="F:uracil phosphoribosyltransferase activity"/>
    <property type="evidence" value="ECO:0007669"/>
    <property type="project" value="UniProtKB-EC"/>
</dbReference>
<feature type="compositionally biased region" description="Basic and acidic residues" evidence="11">
    <location>
        <begin position="466"/>
        <end position="482"/>
    </location>
</feature>
<feature type="region of interest" description="Disordered" evidence="11">
    <location>
        <begin position="712"/>
        <end position="789"/>
    </location>
</feature>
<evidence type="ECO:0000256" key="3">
    <source>
        <dbReference type="ARBA" id="ARBA00009516"/>
    </source>
</evidence>
<dbReference type="EMBL" id="CAJVPS010000310">
    <property type="protein sequence ID" value="CAG8475408.1"/>
    <property type="molecule type" value="Genomic_DNA"/>
</dbReference>
<dbReference type="FunFam" id="3.40.50.2020:FF:000023">
    <property type="entry name" value="Probable uracil phosphoribosyltransferase"/>
    <property type="match status" value="1"/>
</dbReference>
<dbReference type="InterPro" id="IPR007657">
    <property type="entry name" value="Glycosyltransferase_61"/>
</dbReference>
<feature type="domain" description="Phosphoribosyltransferase" evidence="13">
    <location>
        <begin position="21"/>
        <end position="217"/>
    </location>
</feature>
<dbReference type="CDD" id="cd06223">
    <property type="entry name" value="PRTases_typeI"/>
    <property type="match status" value="1"/>
</dbReference>
<sequence length="871" mass="98361">GSNAKQAITPTSLPPNVIRLPQTNQLEALLTIIRNRATPRGDFIFYSDRIIRLLVEEGLNHLPVEEKAVVTPTATEYQGVKFIGKICGVSIMRAGESMEQGLRDCCRSVRIGKILIQRDEETAKPKLYYAKLPNDIDKRYVLLLDPMLATGGSAIKAIDVLIANGVREDRILFLNLVAAPEGIEAVTKRFSQLKIVTACVDQGLDEKKYIVPGLGDFDSDSYLDRAWSELDNLELIFDGVNKPTLVSEWNCTDTTIDGQMNLSGNKRVRMCVFTNFCVDRDRGAFLVQNSSKPRPPIVNLVASDKESDRDWTPRIFAQFPSRRYSLVDEKVFVYGLDSPYEFGHWMFNGILPLWSVMRSYNATPESWLFRADVWNGDRAPSRFDMSYLSSKGRDIVLDPFHKTSAFQILAPGGTVPVCFTSAIVGLGNRCSHKFCDGNVAGDDGVTLKEQIFGHYKVDIEALAERQKEQEEKEEKERNKQKEQSLTTGSITIDNNSSNYKYNFTIPKDFRVGLIKRQDIQQIVNFDELVDALINRGYQPQIINHSSDNNNDDEFIESAFLYRNLSLLIGSHGNALTNALFMPQSSTVLSISTKFGNDGQETWFAGPMLSLGRRFYDWECQEQSCVETDRGLARKCLEEEKVVISPEEMEEFVKLDQHVVDFTKHLKDTIKKKMITSAWWCYVRDVKRKVDVDLFVSMVDKILQDYIEWSPQLNPSSSPSITTPANNDHDNTLITSINNQMTTKVTSSSSLPIIEKEEQETEPETSNKNETSTSLIDEPELDSTSNSGTETTTTIITAAETTSISSSFTPKITSPSFPDICRQAKCCGPRCEQSMKRNVFGPINAWKQSVEHELEVHVKARNWKLVEEIQRQ</sequence>
<evidence type="ECO:0000256" key="8">
    <source>
        <dbReference type="ARBA" id="ARBA00022741"/>
    </source>
</evidence>
<dbReference type="Proteomes" id="UP000789508">
    <property type="component" value="Unassembled WGS sequence"/>
</dbReference>
<dbReference type="Pfam" id="PF14681">
    <property type="entry name" value="UPRTase"/>
    <property type="match status" value="1"/>
</dbReference>
<evidence type="ECO:0000256" key="1">
    <source>
        <dbReference type="ARBA" id="ARBA00001946"/>
    </source>
</evidence>
<evidence type="ECO:0000256" key="6">
    <source>
        <dbReference type="ARBA" id="ARBA00022676"/>
    </source>
</evidence>
<feature type="compositionally biased region" description="Polar residues" evidence="11">
    <location>
        <begin position="765"/>
        <end position="774"/>
    </location>
</feature>
<dbReference type="Pfam" id="PF04577">
    <property type="entry name" value="Glyco_transf_61"/>
    <property type="match status" value="1"/>
</dbReference>
<dbReference type="AlphaFoldDB" id="A0A9N8Z5T4"/>
<dbReference type="EC" id="2.4.2.9" evidence="4"/>
<evidence type="ECO:0000256" key="4">
    <source>
        <dbReference type="ARBA" id="ARBA00011894"/>
    </source>
</evidence>
<feature type="region of interest" description="Disordered" evidence="11">
    <location>
        <begin position="466"/>
        <end position="491"/>
    </location>
</feature>
<evidence type="ECO:0000256" key="7">
    <source>
        <dbReference type="ARBA" id="ARBA00022679"/>
    </source>
</evidence>
<keyword evidence="5" id="KW-0021">Allosteric enzyme</keyword>
<evidence type="ECO:0000313" key="14">
    <source>
        <dbReference type="EMBL" id="CAG8475408.1"/>
    </source>
</evidence>
<comment type="caution">
    <text evidence="14">The sequence shown here is derived from an EMBL/GenBank/DDBJ whole genome shotgun (WGS) entry which is preliminary data.</text>
</comment>
<evidence type="ECO:0000256" key="11">
    <source>
        <dbReference type="SAM" id="MobiDB-lite"/>
    </source>
</evidence>
<feature type="non-terminal residue" evidence="14">
    <location>
        <position position="1"/>
    </location>
</feature>
<comment type="cofactor">
    <cofactor evidence="1">
        <name>Mg(2+)</name>
        <dbReference type="ChEBI" id="CHEBI:18420"/>
    </cofactor>
</comment>
<keyword evidence="9" id="KW-0342">GTP-binding</keyword>
<dbReference type="NCBIfam" id="NF001097">
    <property type="entry name" value="PRK00129.1"/>
    <property type="match status" value="1"/>
</dbReference>
<keyword evidence="7" id="KW-0808">Transferase</keyword>
<reference evidence="14" key="1">
    <citation type="submission" date="2021-06" db="EMBL/GenBank/DDBJ databases">
        <authorList>
            <person name="Kallberg Y."/>
            <person name="Tangrot J."/>
            <person name="Rosling A."/>
        </authorList>
    </citation>
    <scope>NUCLEOTIDE SEQUENCE</scope>
    <source>
        <strain evidence="14">FL130A</strain>
    </source>
</reference>
<comment type="similarity">
    <text evidence="3">Belongs to the UPRTase family.</text>
</comment>
<evidence type="ECO:0000256" key="2">
    <source>
        <dbReference type="ARBA" id="ARBA00005180"/>
    </source>
</evidence>
<dbReference type="Gene3D" id="3.40.50.2020">
    <property type="match status" value="1"/>
</dbReference>
<keyword evidence="8" id="KW-0547">Nucleotide-binding</keyword>
<comment type="pathway">
    <text evidence="2">Pyrimidine metabolism; UMP biosynthesis via salvage pathway; UMP from uracil: step 1/1.</text>
</comment>
<feature type="domain" description="Glycosyltransferase 61 catalytic" evidence="12">
    <location>
        <begin position="342"/>
        <end position="587"/>
    </location>
</feature>
<dbReference type="InterPro" id="IPR000836">
    <property type="entry name" value="PRTase_dom"/>
</dbReference>
<gene>
    <name evidence="14" type="ORF">ALEPTO_LOCUS2216</name>
</gene>
<feature type="compositionally biased region" description="Polar residues" evidence="11">
    <location>
        <begin position="712"/>
        <end position="750"/>
    </location>
</feature>
<organism evidence="14 15">
    <name type="scientific">Ambispora leptoticha</name>
    <dbReference type="NCBI Taxonomy" id="144679"/>
    <lineage>
        <taxon>Eukaryota</taxon>
        <taxon>Fungi</taxon>
        <taxon>Fungi incertae sedis</taxon>
        <taxon>Mucoromycota</taxon>
        <taxon>Glomeromycotina</taxon>
        <taxon>Glomeromycetes</taxon>
        <taxon>Archaeosporales</taxon>
        <taxon>Ambisporaceae</taxon>
        <taxon>Ambispora</taxon>
    </lineage>
</organism>
<evidence type="ECO:0000256" key="5">
    <source>
        <dbReference type="ARBA" id="ARBA00022533"/>
    </source>
</evidence>
<keyword evidence="10" id="KW-0325">Glycoprotein</keyword>
<evidence type="ECO:0000259" key="12">
    <source>
        <dbReference type="Pfam" id="PF04577"/>
    </source>
</evidence>
<protein>
    <recommendedName>
        <fullName evidence="4">uracil phosphoribosyltransferase</fullName>
        <ecNumber evidence="4">2.4.2.9</ecNumber>
    </recommendedName>
</protein>
<dbReference type="SUPFAM" id="SSF53271">
    <property type="entry name" value="PRTase-like"/>
    <property type="match status" value="1"/>
</dbReference>
<evidence type="ECO:0000259" key="13">
    <source>
        <dbReference type="Pfam" id="PF14681"/>
    </source>
</evidence>
<evidence type="ECO:0000256" key="10">
    <source>
        <dbReference type="ARBA" id="ARBA00023180"/>
    </source>
</evidence>